<organism evidence="2">
    <name type="scientific">Chromera velia CCMP2878</name>
    <dbReference type="NCBI Taxonomy" id="1169474"/>
    <lineage>
        <taxon>Eukaryota</taxon>
        <taxon>Sar</taxon>
        <taxon>Alveolata</taxon>
        <taxon>Colpodellida</taxon>
        <taxon>Chromeraceae</taxon>
        <taxon>Chromera</taxon>
    </lineage>
</organism>
<name>A0A0G4FTC8_9ALVE</name>
<dbReference type="Gene3D" id="3.90.70.10">
    <property type="entry name" value="Cysteine proteinases"/>
    <property type="match status" value="1"/>
</dbReference>
<dbReference type="VEuPathDB" id="CryptoDB:Cvel_18531"/>
<sequence>MFRGLITHSEDFPFPRAIHLGPELAGATRELLSTFFEDKLYDATVAFLELQQAIANLWSRLADCKAGTADGRKRSVQAAAAKASKRGHLSTLRTDEKEYSALFGGNATGAPFSENWETAKSGQATKHYALAREFLQRILPYLAAAHLRESRGLDHKSDQLDAHVLEEAVEVLKRILHLEETQKQTDVSGQCHAEDKKGRQKGAKPGSESQIRLISTENAGNTCYLGSCLQMVLPPLPVATHLRNASARGLPSGANKDAFKLYRDILYAYTNGIQKNIGMKRVNRMRELLGFAEGAQQDAHKCYVQLTLALGVGEGTGKLVHITNWKTTDGPSQFGTEVIVDPFLQFGVSAKTGKAVKLTTLIKEHQFPLIKKRPGFLTKEDKGHEYKETIDVETGTVTKYYGQAESQSSLLVFPEHFVTFIKRATGVPVQGQGRVLFDDHLDLSQFQSAASPL</sequence>
<gene>
    <name evidence="2" type="ORF">Cvel_18531</name>
</gene>
<dbReference type="AlphaFoldDB" id="A0A0G4FTC8"/>
<accession>A0A0G4FTC8</accession>
<evidence type="ECO:0000256" key="1">
    <source>
        <dbReference type="SAM" id="MobiDB-lite"/>
    </source>
</evidence>
<reference evidence="2" key="1">
    <citation type="submission" date="2014-11" db="EMBL/GenBank/DDBJ databases">
        <authorList>
            <person name="Otto D Thomas"/>
            <person name="Naeem Raeece"/>
        </authorList>
    </citation>
    <scope>NUCLEOTIDE SEQUENCE</scope>
</reference>
<dbReference type="EMBL" id="CDMZ01000597">
    <property type="protein sequence ID" value="CEM17613.1"/>
    <property type="molecule type" value="Genomic_DNA"/>
</dbReference>
<protein>
    <submittedName>
        <fullName evidence="2">Uncharacterized protein</fullName>
    </submittedName>
</protein>
<dbReference type="InterPro" id="IPR038765">
    <property type="entry name" value="Papain-like_cys_pep_sf"/>
</dbReference>
<evidence type="ECO:0000313" key="2">
    <source>
        <dbReference type="EMBL" id="CEM17613.1"/>
    </source>
</evidence>
<dbReference type="SUPFAM" id="SSF54001">
    <property type="entry name" value="Cysteine proteinases"/>
    <property type="match status" value="1"/>
</dbReference>
<feature type="region of interest" description="Disordered" evidence="1">
    <location>
        <begin position="183"/>
        <end position="210"/>
    </location>
</feature>
<proteinExistence type="predicted"/>